<gene>
    <name evidence="2" type="ORF">EB796_013838</name>
</gene>
<evidence type="ECO:0000256" key="1">
    <source>
        <dbReference type="PROSITE-ProRule" id="PRU10099"/>
    </source>
</evidence>
<dbReference type="PIRSF" id="PIRSF500176">
    <property type="entry name" value="L_ASNase"/>
    <property type="match status" value="1"/>
</dbReference>
<dbReference type="GO" id="GO:0006528">
    <property type="term" value="P:asparagine metabolic process"/>
    <property type="evidence" value="ECO:0007669"/>
    <property type="project" value="UniProtKB-ARBA"/>
</dbReference>
<dbReference type="InterPro" id="IPR036152">
    <property type="entry name" value="Asp/glu_Ase-like_sf"/>
</dbReference>
<keyword evidence="3" id="KW-1185">Reference proteome</keyword>
<name>A0A7J7JQ89_BUGNE</name>
<evidence type="ECO:0008006" key="4">
    <source>
        <dbReference type="Google" id="ProtNLM"/>
    </source>
</evidence>
<dbReference type="PROSITE" id="PS00144">
    <property type="entry name" value="ASN_GLN_ASE_1"/>
    <property type="match status" value="1"/>
</dbReference>
<evidence type="ECO:0000313" key="2">
    <source>
        <dbReference type="EMBL" id="KAF6027841.1"/>
    </source>
</evidence>
<evidence type="ECO:0000313" key="3">
    <source>
        <dbReference type="Proteomes" id="UP000593567"/>
    </source>
</evidence>
<reference evidence="2" key="1">
    <citation type="submission" date="2020-06" db="EMBL/GenBank/DDBJ databases">
        <title>Draft genome of Bugula neritina, a colonial animal packing powerful symbionts and potential medicines.</title>
        <authorList>
            <person name="Rayko M."/>
        </authorList>
    </citation>
    <scope>NUCLEOTIDE SEQUENCE [LARGE SCALE GENOMIC DNA]</scope>
    <source>
        <strain evidence="2">Kwan_BN1</strain>
    </source>
</reference>
<dbReference type="PIRSF" id="PIRSF001220">
    <property type="entry name" value="L-ASNase_gatD"/>
    <property type="match status" value="1"/>
</dbReference>
<proteinExistence type="predicted"/>
<dbReference type="OrthoDB" id="6514728at2759"/>
<accession>A0A7J7JQ89</accession>
<dbReference type="EMBL" id="VXIV02002016">
    <property type="protein sequence ID" value="KAF6027841.1"/>
    <property type="molecule type" value="Genomic_DNA"/>
</dbReference>
<comment type="caution">
    <text evidence="2">The sequence shown here is derived from an EMBL/GenBank/DDBJ whole genome shotgun (WGS) entry which is preliminary data.</text>
</comment>
<dbReference type="InterPro" id="IPR006034">
    <property type="entry name" value="Asparaginase/glutaminase-like"/>
</dbReference>
<feature type="active site" evidence="1">
    <location>
        <position position="41"/>
    </location>
</feature>
<organism evidence="2 3">
    <name type="scientific">Bugula neritina</name>
    <name type="common">Brown bryozoan</name>
    <name type="synonym">Sertularia neritina</name>
    <dbReference type="NCBI Taxonomy" id="10212"/>
    <lineage>
        <taxon>Eukaryota</taxon>
        <taxon>Metazoa</taxon>
        <taxon>Spiralia</taxon>
        <taxon>Lophotrochozoa</taxon>
        <taxon>Bryozoa</taxon>
        <taxon>Gymnolaemata</taxon>
        <taxon>Cheilostomatida</taxon>
        <taxon>Flustrina</taxon>
        <taxon>Buguloidea</taxon>
        <taxon>Bugulidae</taxon>
        <taxon>Bugula</taxon>
    </lineage>
</organism>
<sequence>MSYNYRRTVNTRHHHLPLEGNTQSLVENEFGNVLVIYTGGTIGMKLNKQGGKSLSGYTTIFILKLVTSY</sequence>
<dbReference type="Proteomes" id="UP000593567">
    <property type="component" value="Unassembled WGS sequence"/>
</dbReference>
<dbReference type="SUPFAM" id="SSF53774">
    <property type="entry name" value="Glutaminase/Asparaginase"/>
    <property type="match status" value="1"/>
</dbReference>
<dbReference type="AlphaFoldDB" id="A0A7J7JQ89"/>
<protein>
    <recommendedName>
        <fullName evidence="4">Asparaginase</fullName>
    </recommendedName>
</protein>
<dbReference type="InterPro" id="IPR020827">
    <property type="entry name" value="Asparaginase/glutaminase_AS1"/>
</dbReference>